<evidence type="ECO:0000256" key="1">
    <source>
        <dbReference type="SAM" id="Phobius"/>
    </source>
</evidence>
<keyword evidence="3" id="KW-1185">Reference proteome</keyword>
<proteinExistence type="predicted"/>
<gene>
    <name evidence="2" type="ORF">QBC46DRAFT_348486</name>
</gene>
<evidence type="ECO:0000313" key="2">
    <source>
        <dbReference type="EMBL" id="KAK3933568.1"/>
    </source>
</evidence>
<protein>
    <submittedName>
        <fullName evidence="2">Uncharacterized protein</fullName>
    </submittedName>
</protein>
<evidence type="ECO:0000313" key="3">
    <source>
        <dbReference type="Proteomes" id="UP001303473"/>
    </source>
</evidence>
<dbReference type="AlphaFoldDB" id="A0AAN6MW01"/>
<keyword evidence="1" id="KW-1133">Transmembrane helix</keyword>
<dbReference type="Proteomes" id="UP001303473">
    <property type="component" value="Unassembled WGS sequence"/>
</dbReference>
<keyword evidence="1" id="KW-0472">Membrane</keyword>
<accession>A0AAN6MW01</accession>
<sequence>MSTYNLTLDGPDRLHILYNRSQYRQHRRIPPWIIRQIPIGGWWPVFWLVVAMAGVTFVVWLYFWLYLQLFIFLAVRRRIGEEQERRRRE</sequence>
<keyword evidence="1" id="KW-0812">Transmembrane</keyword>
<dbReference type="EMBL" id="MU854133">
    <property type="protein sequence ID" value="KAK3933568.1"/>
    <property type="molecule type" value="Genomic_DNA"/>
</dbReference>
<organism evidence="2 3">
    <name type="scientific">Diplogelasinospora grovesii</name>
    <dbReference type="NCBI Taxonomy" id="303347"/>
    <lineage>
        <taxon>Eukaryota</taxon>
        <taxon>Fungi</taxon>
        <taxon>Dikarya</taxon>
        <taxon>Ascomycota</taxon>
        <taxon>Pezizomycotina</taxon>
        <taxon>Sordariomycetes</taxon>
        <taxon>Sordariomycetidae</taxon>
        <taxon>Sordariales</taxon>
        <taxon>Diplogelasinosporaceae</taxon>
        <taxon>Diplogelasinospora</taxon>
    </lineage>
</organism>
<name>A0AAN6MW01_9PEZI</name>
<feature type="transmembrane region" description="Helical" evidence="1">
    <location>
        <begin position="45"/>
        <end position="75"/>
    </location>
</feature>
<reference evidence="3" key="1">
    <citation type="journal article" date="2023" name="Mol. Phylogenet. Evol.">
        <title>Genome-scale phylogeny and comparative genomics of the fungal order Sordariales.</title>
        <authorList>
            <person name="Hensen N."/>
            <person name="Bonometti L."/>
            <person name="Westerberg I."/>
            <person name="Brannstrom I.O."/>
            <person name="Guillou S."/>
            <person name="Cros-Aarteil S."/>
            <person name="Calhoun S."/>
            <person name="Haridas S."/>
            <person name="Kuo A."/>
            <person name="Mondo S."/>
            <person name="Pangilinan J."/>
            <person name="Riley R."/>
            <person name="LaButti K."/>
            <person name="Andreopoulos B."/>
            <person name="Lipzen A."/>
            <person name="Chen C."/>
            <person name="Yan M."/>
            <person name="Daum C."/>
            <person name="Ng V."/>
            <person name="Clum A."/>
            <person name="Steindorff A."/>
            <person name="Ohm R.A."/>
            <person name="Martin F."/>
            <person name="Silar P."/>
            <person name="Natvig D.O."/>
            <person name="Lalanne C."/>
            <person name="Gautier V."/>
            <person name="Ament-Velasquez S.L."/>
            <person name="Kruys A."/>
            <person name="Hutchinson M.I."/>
            <person name="Powell A.J."/>
            <person name="Barry K."/>
            <person name="Miller A.N."/>
            <person name="Grigoriev I.V."/>
            <person name="Debuchy R."/>
            <person name="Gladieux P."/>
            <person name="Hiltunen Thoren M."/>
            <person name="Johannesson H."/>
        </authorList>
    </citation>
    <scope>NUCLEOTIDE SEQUENCE [LARGE SCALE GENOMIC DNA]</scope>
    <source>
        <strain evidence="3">CBS 340.73</strain>
    </source>
</reference>
<comment type="caution">
    <text evidence="2">The sequence shown here is derived from an EMBL/GenBank/DDBJ whole genome shotgun (WGS) entry which is preliminary data.</text>
</comment>